<feature type="transmembrane region" description="Helical" evidence="2">
    <location>
        <begin position="1139"/>
        <end position="1155"/>
    </location>
</feature>
<feature type="transmembrane region" description="Helical" evidence="2">
    <location>
        <begin position="890"/>
        <end position="908"/>
    </location>
</feature>
<feature type="transmembrane region" description="Helical" evidence="2">
    <location>
        <begin position="1585"/>
        <end position="1606"/>
    </location>
</feature>
<feature type="transmembrane region" description="Helical" evidence="2">
    <location>
        <begin position="377"/>
        <end position="398"/>
    </location>
</feature>
<organism evidence="3 4">
    <name type="scientific">Ruminobacter amylophilus</name>
    <dbReference type="NCBI Taxonomy" id="867"/>
    <lineage>
        <taxon>Bacteria</taxon>
        <taxon>Pseudomonadati</taxon>
        <taxon>Pseudomonadota</taxon>
        <taxon>Gammaproteobacteria</taxon>
        <taxon>Aeromonadales</taxon>
        <taxon>Succinivibrionaceae</taxon>
        <taxon>Ruminobacter</taxon>
    </lineage>
</organism>
<feature type="transmembrane region" description="Helical" evidence="2">
    <location>
        <begin position="277"/>
        <end position="295"/>
    </location>
</feature>
<feature type="region of interest" description="Disordered" evidence="1">
    <location>
        <begin position="64"/>
        <end position="119"/>
    </location>
</feature>
<feature type="transmembrane region" description="Helical" evidence="2">
    <location>
        <begin position="1002"/>
        <end position="1020"/>
    </location>
</feature>
<gene>
    <name evidence="3" type="ORF">SAMN02910344_00258</name>
</gene>
<feature type="transmembrane region" description="Helical" evidence="2">
    <location>
        <begin position="250"/>
        <end position="271"/>
    </location>
</feature>
<feature type="transmembrane region" description="Helical" evidence="2">
    <location>
        <begin position="1355"/>
        <end position="1380"/>
    </location>
</feature>
<protein>
    <recommendedName>
        <fullName evidence="5">DUF2339 domain-containing protein</fullName>
    </recommendedName>
</protein>
<feature type="transmembrane region" description="Helical" evidence="2">
    <location>
        <begin position="501"/>
        <end position="520"/>
    </location>
</feature>
<feature type="compositionally biased region" description="Basic and acidic residues" evidence="1">
    <location>
        <begin position="19"/>
        <end position="29"/>
    </location>
</feature>
<keyword evidence="4" id="KW-1185">Reference proteome</keyword>
<accession>A0A662ZFH1</accession>
<feature type="transmembrane region" description="Helical" evidence="2">
    <location>
        <begin position="477"/>
        <end position="495"/>
    </location>
</feature>
<feature type="transmembrane region" description="Helical" evidence="2">
    <location>
        <begin position="616"/>
        <end position="637"/>
    </location>
</feature>
<feature type="transmembrane region" description="Helical" evidence="2">
    <location>
        <begin position="1182"/>
        <end position="1199"/>
    </location>
</feature>
<feature type="transmembrane region" description="Helical" evidence="2">
    <location>
        <begin position="1032"/>
        <end position="1052"/>
    </location>
</feature>
<dbReference type="RefSeq" id="WP_093140185.1">
    <property type="nucleotide sequence ID" value="NZ_FOXF01000003.1"/>
</dbReference>
<dbReference type="OrthoDB" id="10021596at2"/>
<feature type="compositionally biased region" description="Basic and acidic residues" evidence="1">
    <location>
        <begin position="64"/>
        <end position="80"/>
    </location>
</feature>
<keyword evidence="2" id="KW-0472">Membrane</keyword>
<evidence type="ECO:0008006" key="5">
    <source>
        <dbReference type="Google" id="ProtNLM"/>
    </source>
</evidence>
<keyword evidence="2" id="KW-1133">Transmembrane helix</keyword>
<feature type="transmembrane region" description="Helical" evidence="2">
    <location>
        <begin position="939"/>
        <end position="958"/>
    </location>
</feature>
<feature type="transmembrane region" description="Helical" evidence="2">
    <location>
        <begin position="1278"/>
        <end position="1296"/>
    </location>
</feature>
<feature type="transmembrane region" description="Helical" evidence="2">
    <location>
        <begin position="730"/>
        <end position="749"/>
    </location>
</feature>
<evidence type="ECO:0000256" key="2">
    <source>
        <dbReference type="SAM" id="Phobius"/>
    </source>
</evidence>
<evidence type="ECO:0000313" key="4">
    <source>
        <dbReference type="Proteomes" id="UP000243745"/>
    </source>
</evidence>
<name>A0A662ZFH1_9GAMM</name>
<feature type="transmembrane region" description="Helical" evidence="2">
    <location>
        <begin position="1662"/>
        <end position="1682"/>
    </location>
</feature>
<feature type="transmembrane region" description="Helical" evidence="2">
    <location>
        <begin position="697"/>
        <end position="718"/>
    </location>
</feature>
<feature type="transmembrane region" description="Helical" evidence="2">
    <location>
        <begin position="557"/>
        <end position="577"/>
    </location>
</feature>
<feature type="transmembrane region" description="Helical" evidence="2">
    <location>
        <begin position="1475"/>
        <end position="1496"/>
    </location>
</feature>
<feature type="transmembrane region" description="Helical" evidence="2">
    <location>
        <begin position="649"/>
        <end position="668"/>
    </location>
</feature>
<feature type="transmembrane region" description="Helical" evidence="2">
    <location>
        <begin position="1059"/>
        <end position="1077"/>
    </location>
</feature>
<reference evidence="3 4" key="1">
    <citation type="submission" date="2016-10" db="EMBL/GenBank/DDBJ databases">
        <authorList>
            <person name="Varghese N."/>
            <person name="Submissions S."/>
        </authorList>
    </citation>
    <scope>NUCLEOTIDE SEQUENCE [LARGE SCALE GENOMIC DNA]</scope>
    <source>
        <strain evidence="3 4">DSM 1361</strain>
    </source>
</reference>
<proteinExistence type="predicted"/>
<feature type="transmembrane region" description="Helical" evidence="2">
    <location>
        <begin position="527"/>
        <end position="545"/>
    </location>
</feature>
<feature type="transmembrane region" description="Helical" evidence="2">
    <location>
        <begin position="756"/>
        <end position="773"/>
    </location>
</feature>
<dbReference type="EMBL" id="FOXF01000003">
    <property type="protein sequence ID" value="SFP03730.1"/>
    <property type="molecule type" value="Genomic_DNA"/>
</dbReference>
<feature type="transmembrane region" description="Helical" evidence="2">
    <location>
        <begin position="857"/>
        <end position="878"/>
    </location>
</feature>
<evidence type="ECO:0000256" key="1">
    <source>
        <dbReference type="SAM" id="MobiDB-lite"/>
    </source>
</evidence>
<feature type="transmembrane region" description="Helical" evidence="2">
    <location>
        <begin position="779"/>
        <end position="797"/>
    </location>
</feature>
<feature type="transmembrane region" description="Helical" evidence="2">
    <location>
        <begin position="419"/>
        <end position="438"/>
    </location>
</feature>
<feature type="transmembrane region" description="Helical" evidence="2">
    <location>
        <begin position="1255"/>
        <end position="1272"/>
    </location>
</feature>
<feature type="transmembrane region" description="Helical" evidence="2">
    <location>
        <begin position="353"/>
        <end position="371"/>
    </location>
</feature>
<feature type="transmembrane region" description="Helical" evidence="2">
    <location>
        <begin position="1108"/>
        <end position="1127"/>
    </location>
</feature>
<feature type="transmembrane region" description="Helical" evidence="2">
    <location>
        <begin position="1558"/>
        <end position="1576"/>
    </location>
</feature>
<dbReference type="Proteomes" id="UP000243745">
    <property type="component" value="Unassembled WGS sequence"/>
</dbReference>
<feature type="transmembrane region" description="Helical" evidence="2">
    <location>
        <begin position="326"/>
        <end position="346"/>
    </location>
</feature>
<feature type="transmembrane region" description="Helical" evidence="2">
    <location>
        <begin position="970"/>
        <end position="990"/>
    </location>
</feature>
<feature type="transmembrane region" description="Helical" evidence="2">
    <location>
        <begin position="1230"/>
        <end position="1248"/>
    </location>
</feature>
<keyword evidence="2" id="KW-0812">Transmembrane</keyword>
<feature type="transmembrane region" description="Helical" evidence="2">
    <location>
        <begin position="1206"/>
        <end position="1224"/>
    </location>
</feature>
<feature type="transmembrane region" description="Helical" evidence="2">
    <location>
        <begin position="1637"/>
        <end position="1656"/>
    </location>
</feature>
<feature type="transmembrane region" description="Helical" evidence="2">
    <location>
        <begin position="211"/>
        <end position="229"/>
    </location>
</feature>
<feature type="transmembrane region" description="Helical" evidence="2">
    <location>
        <begin position="914"/>
        <end position="932"/>
    </location>
</feature>
<feature type="transmembrane region" description="Helical" evidence="2">
    <location>
        <begin position="302"/>
        <end position="320"/>
    </location>
</feature>
<feature type="transmembrane region" description="Helical" evidence="2">
    <location>
        <begin position="1308"/>
        <end position="1328"/>
    </location>
</feature>
<feature type="transmembrane region" description="Helical" evidence="2">
    <location>
        <begin position="824"/>
        <end position="845"/>
    </location>
</feature>
<feature type="transmembrane region" description="Helical" evidence="2">
    <location>
        <begin position="185"/>
        <end position="205"/>
    </location>
</feature>
<feature type="region of interest" description="Disordered" evidence="1">
    <location>
        <begin position="1"/>
        <end position="31"/>
    </location>
</feature>
<feature type="transmembrane region" description="Helical" evidence="2">
    <location>
        <begin position="1532"/>
        <end position="1552"/>
    </location>
</feature>
<evidence type="ECO:0000313" key="3">
    <source>
        <dbReference type="EMBL" id="SFP03730.1"/>
    </source>
</evidence>
<feature type="transmembrane region" description="Helical" evidence="2">
    <location>
        <begin position="444"/>
        <end position="465"/>
    </location>
</feature>
<sequence>MTDNNNVPDKGPVSSGENMCHERHDEKSRRERIHRRLDEILSDRISDEDCDGLLALMESYIKEKKETSAEKTHSSEEPVFRESAVSEDIGVNVSEDRPEDSGSAAETPEVVSSQNAVFEDEVSPKLTEKTCAREDSADGFSSDIMNDTQTAGFSGNYSSGVNTEDARARRSSDGEFLEMITGKMIAGIGAAILLVIGFVMIARSIHFSFGPYARFFTMLAFSGVMIYFGGYKADRNEKALSIARLRLGRVTLSSIGFALLYVTMAAGFIYFDIVPGGSGAWICFLGLWTFMLTHMTFRRHGVFSLIAQTGVIGSIPLVSFMESNSFVFACMLIMLSQLPTIAVSIFRKHQWSFMCGSVGFAMVSLCAGAGFRTGSSGGMILALAVFGLIMLQKVMIIVNCYQTDESGHPDGENRFMTGVAASAGALLLSEFSGLLIIGKMFDSVIAYTAVIMSSFCILMVTDSLLSSLCRKEILRHRAGAVMNSLAVMLAVAGLTVPDYSLLIWGMALAFGIRFCIVSVIKSQTPNTTDVLCCTFLAIIYMMQMSMRHIMNADYGNVLPALCVVGGTAAVSAAAYYLHMVRTAEDRCGGGYVSVVECVNENIRNGLNQVFGEGASYFKYIGVNVLVILFFIFCSIWVLPSVRHYMYSDILWSAIIIFGVITLFLIKGADSPEDGTSMQKKVTGENTGYVKNESAGAAAAYSIAGGLTGFVMTLTGTAVGGHSVAENSLTGFTMLAAAFLPVFICLFGFARDRVKNLRLLVTAVFFAAVAMLAVCVENYLHWSCGLGLFAGICGLVALKHVGSSFASAPDRTVQNTVAQREDNSFFFSGIKIISVALVTCFYGFYGNHGFLSSHFHDFPAAGTAIWILYTAVLGICYFGDALKNFGRKLSPAAVTGYTTGMSVFLLLAVNGFFHTQTALVLALYILSVPVYFISLRYRSGFLNILSVLMLCAGSALVYRNVYPDWSESGRMLFNTATLTGTFGIWMLTCFGKNFRDGSVRYRLAADAGCFLMWFAMVIMAYSGHVHAGGSSAVSVPAVLPLYWWVPVTGYLVFGGMKKHMLSLILAVCTMYLFVYAGLDDGWRNVANTLSYILVAGAVMLLVRPVYPKVYGFLLPGLVLIWMALFSLYDDFILHMTDRSDVYWSLPIIMYLAFACIRKDLIPLVAAVIMIFFGYHFDSVPGCSLFTVFAYVITVWVMSVEMSGKYRIAHQVLSLVLLYALLVYYHDVREYGYVWILLIPACWHFLEALVTRCRFSFLKGAVLTVMGTLVISLGKYSDSFYYPMFFILPAVPVMLLVYRSVEKSRDTLYINLAAAAAALYVTASVMINAFDSGAAALQSFRDFISAYALKDIFEKGWIYVLTEYGFLYVPVLLGLLYVVFAVNRKADELRKPAPECFLDRQGLGWHMPLSAFAAGKKRYAEIISVFATSVYVKFLAVIMLACLARYLVHLGYALNLSLSGMTKTDFMSVFSHDSDSIKTWSGIGTLLAVTVCFAGAFFTRYTNTAACNAGKLRLVYGNSIEDFVDRGNLINRRMWYITEVVAMCGTFMGINYGITSHHFLALSAFAVSCMISVPVMFTDRKFIVQKYYYCIVKYFGFLLAACITLNLGTVVFTVLSLLSSAVMLVIGFRYRVPLVRRSGLFICIFCATKLIVFDVSYHTDITRALSVLFAGIVLLGISLLYNYFSRYVDENDRCRQDMQ</sequence>
<feature type="transmembrane region" description="Helical" evidence="2">
    <location>
        <begin position="1420"/>
        <end position="1446"/>
    </location>
</feature>